<dbReference type="AlphaFoldDB" id="A0AA37T695"/>
<comment type="similarity">
    <text evidence="2 5">Belongs to the FliE family.</text>
</comment>
<comment type="caution">
    <text evidence="6">The sequence shown here is derived from an EMBL/GenBank/DDBJ whole genome shotgun (WGS) entry which is preliminary data.</text>
</comment>
<reference evidence="6 7" key="1">
    <citation type="journal article" date="2014" name="Int. J. Syst. Evol. Microbiol.">
        <title>Complete genome sequence of Corynebacterium casei LMG S-19264T (=DSM 44701T), isolated from a smear-ripened cheese.</title>
        <authorList>
            <consortium name="US DOE Joint Genome Institute (JGI-PGF)"/>
            <person name="Walter F."/>
            <person name="Albersmeier A."/>
            <person name="Kalinowski J."/>
            <person name="Ruckert C."/>
        </authorList>
    </citation>
    <scope>NUCLEOTIDE SEQUENCE [LARGE SCALE GENOMIC DNA]</scope>
    <source>
        <strain evidence="6 7">NBRC 110095</strain>
    </source>
</reference>
<accession>A0AA37T695</accession>
<keyword evidence="7" id="KW-1185">Reference proteome</keyword>
<dbReference type="PRINTS" id="PR01006">
    <property type="entry name" value="FLGHOOKFLIE"/>
</dbReference>
<dbReference type="NCBIfam" id="TIGR00205">
    <property type="entry name" value="fliE"/>
    <property type="match status" value="1"/>
</dbReference>
<evidence type="ECO:0000256" key="2">
    <source>
        <dbReference type="ARBA" id="ARBA00009272"/>
    </source>
</evidence>
<keyword evidence="4 5" id="KW-0975">Bacterial flagellum</keyword>
<dbReference type="GO" id="GO:0005198">
    <property type="term" value="F:structural molecule activity"/>
    <property type="evidence" value="ECO:0007669"/>
    <property type="project" value="UniProtKB-UniRule"/>
</dbReference>
<comment type="subcellular location">
    <subcellularLocation>
        <location evidence="1 5">Bacterial flagellum basal body</location>
    </subcellularLocation>
</comment>
<evidence type="ECO:0000256" key="3">
    <source>
        <dbReference type="ARBA" id="ARBA00018024"/>
    </source>
</evidence>
<evidence type="ECO:0000256" key="4">
    <source>
        <dbReference type="ARBA" id="ARBA00023143"/>
    </source>
</evidence>
<sequence>MRITDRPDINQLLMNMRQMRESVQTPNQEMGDVPTTRRVFEGIAPGNLQGESSAPATSKFGDLFNQAIGNVNALQKTSGALAEAYTMGDENVDITDVMVASQKSSVAFQATVQVRNKMVEAYQDIMNMPM</sequence>
<evidence type="ECO:0000313" key="6">
    <source>
        <dbReference type="EMBL" id="GLS27705.1"/>
    </source>
</evidence>
<evidence type="ECO:0000256" key="1">
    <source>
        <dbReference type="ARBA" id="ARBA00004117"/>
    </source>
</evidence>
<dbReference type="RefSeq" id="WP_232593449.1">
    <property type="nucleotide sequence ID" value="NZ_BSPD01000087.1"/>
</dbReference>
<proteinExistence type="inferred from homology"/>
<dbReference type="EMBL" id="BSPD01000087">
    <property type="protein sequence ID" value="GLS27705.1"/>
    <property type="molecule type" value="Genomic_DNA"/>
</dbReference>
<dbReference type="Pfam" id="PF02049">
    <property type="entry name" value="FliE"/>
    <property type="match status" value="1"/>
</dbReference>
<dbReference type="InterPro" id="IPR001624">
    <property type="entry name" value="FliE"/>
</dbReference>
<organism evidence="6 7">
    <name type="scientific">Marinibactrum halimedae</name>
    <dbReference type="NCBI Taxonomy" id="1444977"/>
    <lineage>
        <taxon>Bacteria</taxon>
        <taxon>Pseudomonadati</taxon>
        <taxon>Pseudomonadota</taxon>
        <taxon>Gammaproteobacteria</taxon>
        <taxon>Cellvibrionales</taxon>
        <taxon>Cellvibrionaceae</taxon>
        <taxon>Marinibactrum</taxon>
    </lineage>
</organism>
<dbReference type="GO" id="GO:0003774">
    <property type="term" value="F:cytoskeletal motor activity"/>
    <property type="evidence" value="ECO:0007669"/>
    <property type="project" value="InterPro"/>
</dbReference>
<gene>
    <name evidence="5" type="primary">fliE</name>
    <name evidence="6" type="ORF">GCM10007877_34240</name>
</gene>
<dbReference type="Proteomes" id="UP001156870">
    <property type="component" value="Unassembled WGS sequence"/>
</dbReference>
<evidence type="ECO:0000256" key="5">
    <source>
        <dbReference type="HAMAP-Rule" id="MF_00724"/>
    </source>
</evidence>
<dbReference type="GO" id="GO:0071973">
    <property type="term" value="P:bacterial-type flagellum-dependent cell motility"/>
    <property type="evidence" value="ECO:0007669"/>
    <property type="project" value="InterPro"/>
</dbReference>
<dbReference type="PANTHER" id="PTHR34653:SF1">
    <property type="entry name" value="FLAGELLAR HOOK-BASAL BODY COMPLEX PROTEIN FLIE"/>
    <property type="match status" value="1"/>
</dbReference>
<dbReference type="PANTHER" id="PTHR34653">
    <property type="match status" value="1"/>
</dbReference>
<protein>
    <recommendedName>
        <fullName evidence="3 5">Flagellar hook-basal body complex protein FliE</fullName>
    </recommendedName>
</protein>
<evidence type="ECO:0000313" key="7">
    <source>
        <dbReference type="Proteomes" id="UP001156870"/>
    </source>
</evidence>
<dbReference type="GO" id="GO:0009425">
    <property type="term" value="C:bacterial-type flagellum basal body"/>
    <property type="evidence" value="ECO:0007669"/>
    <property type="project" value="UniProtKB-SubCell"/>
</dbReference>
<dbReference type="HAMAP" id="MF_00724">
    <property type="entry name" value="FliE"/>
    <property type="match status" value="1"/>
</dbReference>
<name>A0AA37T695_9GAMM</name>